<comment type="caution">
    <text evidence="2">The sequence shown here is derived from an EMBL/GenBank/DDBJ whole genome shotgun (WGS) entry which is preliminary data.</text>
</comment>
<reference evidence="2 3" key="1">
    <citation type="submission" date="2024-10" db="EMBL/GenBank/DDBJ databases">
        <title>The Natural Products Discovery Center: Release of the First 8490 Sequenced Strains for Exploring Actinobacteria Biosynthetic Diversity.</title>
        <authorList>
            <person name="Kalkreuter E."/>
            <person name="Kautsar S.A."/>
            <person name="Yang D."/>
            <person name="Bader C.D."/>
            <person name="Teijaro C.N."/>
            <person name="Fluegel L."/>
            <person name="Davis C.M."/>
            <person name="Simpson J.R."/>
            <person name="Lauterbach L."/>
            <person name="Steele A.D."/>
            <person name="Gui C."/>
            <person name="Meng S."/>
            <person name="Li G."/>
            <person name="Viehrig K."/>
            <person name="Ye F."/>
            <person name="Su P."/>
            <person name="Kiefer A.F."/>
            <person name="Nichols A."/>
            <person name="Cepeda A.J."/>
            <person name="Yan W."/>
            <person name="Fan B."/>
            <person name="Jiang Y."/>
            <person name="Adhikari A."/>
            <person name="Zheng C.-J."/>
            <person name="Schuster L."/>
            <person name="Cowan T.M."/>
            <person name="Smanski M.J."/>
            <person name="Chevrette M.G."/>
            <person name="De Carvalho L.P.S."/>
            <person name="Shen B."/>
        </authorList>
    </citation>
    <scope>NUCLEOTIDE SEQUENCE [LARGE SCALE GENOMIC DNA]</scope>
    <source>
        <strain evidence="2 3">NPDC001650</strain>
    </source>
</reference>
<evidence type="ECO:0000313" key="2">
    <source>
        <dbReference type="EMBL" id="MFF4215258.1"/>
    </source>
</evidence>
<dbReference type="InterPro" id="IPR018958">
    <property type="entry name" value="Knr4/Smi1-like_dom"/>
</dbReference>
<dbReference type="InterPro" id="IPR037883">
    <property type="entry name" value="Knr4/Smi1-like_sf"/>
</dbReference>
<protein>
    <submittedName>
        <fullName evidence="2">SMI1/KNR4 family protein</fullName>
    </submittedName>
</protein>
<evidence type="ECO:0000259" key="1">
    <source>
        <dbReference type="SMART" id="SM00860"/>
    </source>
</evidence>
<dbReference type="SMART" id="SM00860">
    <property type="entry name" value="SMI1_KNR4"/>
    <property type="match status" value="1"/>
</dbReference>
<keyword evidence="3" id="KW-1185">Reference proteome</keyword>
<gene>
    <name evidence="2" type="ORF">ACFYZM_03105</name>
</gene>
<organism evidence="2 3">
    <name type="scientific">Streptomyces nondiastaticus</name>
    <dbReference type="NCBI Taxonomy" id="3154512"/>
    <lineage>
        <taxon>Bacteria</taxon>
        <taxon>Bacillati</taxon>
        <taxon>Actinomycetota</taxon>
        <taxon>Actinomycetes</taxon>
        <taxon>Kitasatosporales</taxon>
        <taxon>Streptomycetaceae</taxon>
        <taxon>Streptomyces</taxon>
    </lineage>
</organism>
<dbReference type="Pfam" id="PF09346">
    <property type="entry name" value="SMI1_KNR4"/>
    <property type="match status" value="1"/>
</dbReference>
<accession>A0ABW6TRM0</accession>
<dbReference type="RefSeq" id="WP_388623844.1">
    <property type="nucleotide sequence ID" value="NZ_JBIAUT010000001.1"/>
</dbReference>
<proteinExistence type="predicted"/>
<feature type="domain" description="Knr4/Smi1-like" evidence="1">
    <location>
        <begin position="138"/>
        <end position="262"/>
    </location>
</feature>
<dbReference type="EMBL" id="JBIAUT010000001">
    <property type="protein sequence ID" value="MFF4215258.1"/>
    <property type="molecule type" value="Genomic_DNA"/>
</dbReference>
<name>A0ABW6TRM0_9ACTN</name>
<evidence type="ECO:0000313" key="3">
    <source>
        <dbReference type="Proteomes" id="UP001602123"/>
    </source>
</evidence>
<dbReference type="SUPFAM" id="SSF160631">
    <property type="entry name" value="SMI1/KNR4-like"/>
    <property type="match status" value="1"/>
</dbReference>
<dbReference type="Proteomes" id="UP001602123">
    <property type="component" value="Unassembled WGS sequence"/>
</dbReference>
<sequence length="304" mass="33244">MATTVDIPPHIQERCNELGGGVGYALKVLRAQLGDDPLMGTPQGEPSLYTVEIDGDTFEDCPALLVHYAYGPPLLEEGRVEIRGITVTQPPATDDGQDQVLDRGLEEAAVRQVSTAWRRVEAWLRERAPASYASLKAGASVEEIGALEAALGLRIPADLKALWSLHAGVRDVSGAGFLPDNRALMDLEAVAAFHRMQMRFQQRSRSDEDPTWRPSWIPFCSYGVDDRSSGLYLDSATGELGYFSRYAERWTEYASLTVYLEEFADALEAPGLVTGARPGLAGGALVWGPPTYSDPDHPWVEYTS</sequence>